<dbReference type="AlphaFoldDB" id="A0A484NH70"/>
<sequence>MLFSMNRKEGGSRSSQICLLGFTAASYRRATNSGGAGIVLRWEKNGNRDSGEKERGVSWRSIVGWGIWDG</sequence>
<evidence type="ECO:0000313" key="1">
    <source>
        <dbReference type="EMBL" id="VFQ99837.1"/>
    </source>
</evidence>
<keyword evidence="2" id="KW-1185">Reference proteome</keyword>
<name>A0A484NH70_9ASTE</name>
<reference evidence="1 2" key="1">
    <citation type="submission" date="2018-04" db="EMBL/GenBank/DDBJ databases">
        <authorList>
            <person name="Vogel A."/>
        </authorList>
    </citation>
    <scope>NUCLEOTIDE SEQUENCE [LARGE SCALE GENOMIC DNA]</scope>
</reference>
<accession>A0A484NH70</accession>
<dbReference type="EMBL" id="OOIL02006673">
    <property type="protein sequence ID" value="VFQ99837.1"/>
    <property type="molecule type" value="Genomic_DNA"/>
</dbReference>
<organism evidence="1 2">
    <name type="scientific">Cuscuta campestris</name>
    <dbReference type="NCBI Taxonomy" id="132261"/>
    <lineage>
        <taxon>Eukaryota</taxon>
        <taxon>Viridiplantae</taxon>
        <taxon>Streptophyta</taxon>
        <taxon>Embryophyta</taxon>
        <taxon>Tracheophyta</taxon>
        <taxon>Spermatophyta</taxon>
        <taxon>Magnoliopsida</taxon>
        <taxon>eudicotyledons</taxon>
        <taxon>Gunneridae</taxon>
        <taxon>Pentapetalae</taxon>
        <taxon>asterids</taxon>
        <taxon>lamiids</taxon>
        <taxon>Solanales</taxon>
        <taxon>Convolvulaceae</taxon>
        <taxon>Cuscuteae</taxon>
        <taxon>Cuscuta</taxon>
        <taxon>Cuscuta subgen. Grammica</taxon>
        <taxon>Cuscuta sect. Cleistogrammica</taxon>
    </lineage>
</organism>
<proteinExistence type="predicted"/>
<protein>
    <submittedName>
        <fullName evidence="1">Uncharacterized protein</fullName>
    </submittedName>
</protein>
<evidence type="ECO:0000313" key="2">
    <source>
        <dbReference type="Proteomes" id="UP000595140"/>
    </source>
</evidence>
<gene>
    <name evidence="1" type="ORF">CCAM_LOCUS41613</name>
</gene>
<dbReference type="Proteomes" id="UP000595140">
    <property type="component" value="Unassembled WGS sequence"/>
</dbReference>